<evidence type="ECO:0000256" key="1">
    <source>
        <dbReference type="SAM" id="Coils"/>
    </source>
</evidence>
<evidence type="ECO:0000256" key="2">
    <source>
        <dbReference type="SAM" id="Phobius"/>
    </source>
</evidence>
<sequence length="510" mass="59168">MLKISHVKHSFFNKSSKKLDDFSFKENDFNLSQFNAEFSSLYKLIIANKKHLKKESEIILYANYMCNLMIRYYQNDYVEENLRVLEENKKEIEKIFQENSSSENQCSPHKISSFLLDDIRNNIVDFAYSFTSSAKIRGHVSNIITNRSYWNYSRALANYLIIFLVQSGFADFIKEINEKMGHHYTPDDLIRLLNKTQGILRVLSFALYALRFIMHLITMIKHITQAAMNKELSSKKVLMQEIEKRGYIMTNDMIWGTVNLLSNYNQFFAISSLVVAQINMFFLTVDIMLFVIRWRYEKSQHNCHTRELMLQKDGFTSSLGLAMANRQLDILNDEWEAQRAFYMINIATANLLAIAYGATLVLSGPLSLGCLAALSMLGNALYNTADEYKKYKQASIAVKREIANGKRVNDEHHRELLDELTIECCQAHRIFWKTLLFNTAATAFMITAAATSWPIACALTISYMVYRLQNAYQKHQHRDDKQQVTHDIYRLFSLDQPDLTTTPPLTQLCL</sequence>
<dbReference type="AlphaFoldDB" id="A0A0W0VZC0"/>
<proteinExistence type="predicted"/>
<keyword evidence="2" id="KW-0472">Membrane</keyword>
<keyword evidence="2" id="KW-1133">Transmembrane helix</keyword>
<evidence type="ECO:0000313" key="3">
    <source>
        <dbReference type="EMBL" id="KTD25391.1"/>
    </source>
</evidence>
<dbReference type="EMBL" id="LNYI01000004">
    <property type="protein sequence ID" value="KTD25391.1"/>
    <property type="molecule type" value="Genomic_DNA"/>
</dbReference>
<dbReference type="eggNOG" id="ENOG5030T0H">
    <property type="taxonomic scope" value="Bacteria"/>
</dbReference>
<feature type="coiled-coil region" evidence="1">
    <location>
        <begin position="75"/>
        <end position="105"/>
    </location>
</feature>
<keyword evidence="1" id="KW-0175">Coiled coil</keyword>
<organism evidence="3 4">
    <name type="scientific">Legionella lansingensis</name>
    <dbReference type="NCBI Taxonomy" id="45067"/>
    <lineage>
        <taxon>Bacteria</taxon>
        <taxon>Pseudomonadati</taxon>
        <taxon>Pseudomonadota</taxon>
        <taxon>Gammaproteobacteria</taxon>
        <taxon>Legionellales</taxon>
        <taxon>Legionellaceae</taxon>
        <taxon>Legionella</taxon>
    </lineage>
</organism>
<feature type="transmembrane region" description="Helical" evidence="2">
    <location>
        <begin position="267"/>
        <end position="292"/>
    </location>
</feature>
<reference evidence="3 4" key="1">
    <citation type="submission" date="2015-11" db="EMBL/GenBank/DDBJ databases">
        <title>Genomic analysis of 38 Legionella species identifies large and diverse effector repertoires.</title>
        <authorList>
            <person name="Burstein D."/>
            <person name="Amaro F."/>
            <person name="Zusman T."/>
            <person name="Lifshitz Z."/>
            <person name="Cohen O."/>
            <person name="Gilbert J.A."/>
            <person name="Pupko T."/>
            <person name="Shuman H.A."/>
            <person name="Segal G."/>
        </authorList>
    </citation>
    <scope>NUCLEOTIDE SEQUENCE [LARGE SCALE GENOMIC DNA]</scope>
    <source>
        <strain evidence="3 4">ATCC 49751</strain>
    </source>
</reference>
<dbReference type="STRING" id="45067.Llan_0137"/>
<feature type="transmembrane region" description="Helical" evidence="2">
    <location>
        <begin position="199"/>
        <end position="220"/>
    </location>
</feature>
<gene>
    <name evidence="3" type="ORF">Llan_0137</name>
</gene>
<keyword evidence="4" id="KW-1185">Reference proteome</keyword>
<dbReference type="PATRIC" id="fig|45067.4.peg.142"/>
<evidence type="ECO:0000313" key="4">
    <source>
        <dbReference type="Proteomes" id="UP000054869"/>
    </source>
</evidence>
<feature type="transmembrane region" description="Helical" evidence="2">
    <location>
        <begin position="435"/>
        <end position="466"/>
    </location>
</feature>
<dbReference type="Proteomes" id="UP000054869">
    <property type="component" value="Unassembled WGS sequence"/>
</dbReference>
<comment type="caution">
    <text evidence="3">The sequence shown here is derived from an EMBL/GenBank/DDBJ whole genome shotgun (WGS) entry which is preliminary data.</text>
</comment>
<name>A0A0W0VZC0_9GAMM</name>
<protein>
    <submittedName>
        <fullName evidence="3">Coiled-coil protein</fullName>
    </submittedName>
</protein>
<accession>A0A0W0VZC0</accession>
<keyword evidence="2" id="KW-0812">Transmembrane</keyword>
<dbReference type="OrthoDB" id="5651293at2"/>
<dbReference type="RefSeq" id="WP_028374375.1">
    <property type="nucleotide sequence ID" value="NZ_CAAAJD010000007.1"/>
</dbReference>